<dbReference type="Pfam" id="PF00535">
    <property type="entry name" value="Glycos_transf_2"/>
    <property type="match status" value="1"/>
</dbReference>
<accession>A0A2W5NB95</accession>
<evidence type="ECO:0000313" key="4">
    <source>
        <dbReference type="Proteomes" id="UP000249185"/>
    </source>
</evidence>
<dbReference type="PANTHER" id="PTHR43685:SF2">
    <property type="entry name" value="GLYCOSYLTRANSFERASE 2-LIKE DOMAIN-CONTAINING PROTEIN"/>
    <property type="match status" value="1"/>
</dbReference>
<feature type="region of interest" description="Disordered" evidence="1">
    <location>
        <begin position="23"/>
        <end position="62"/>
    </location>
</feature>
<dbReference type="GO" id="GO:0016740">
    <property type="term" value="F:transferase activity"/>
    <property type="evidence" value="ECO:0007669"/>
    <property type="project" value="UniProtKB-KW"/>
</dbReference>
<dbReference type="InterPro" id="IPR001173">
    <property type="entry name" value="Glyco_trans_2-like"/>
</dbReference>
<sequence>MGEKIRSDPESLAADLKVLAAPAGGTVRGRAEPDQPRRPEARLRRVRRAADSGAVRGTGGDPEGGPFFSVVIPAYNRALTVERAIESCLRQTFTEIEVIVVDDGSSDDTAAVVGRRDDPRLVYIRQENRGASAARNRGAREARGAFLAFLDSDDEFLEGKLAAFHRAIVEAGEAARDTVWYSPLYFDRGRGNRMVKPARAIAAEESVGDYLFAYDGLMQTSTLVICRDLFLRARFDERLRNLEDLDLCLRLGAEAAGFRMLAEPLVVWHDDEAENRLSYTTTAQDVSAWVTERRDLMSERARYGFLARYFIPVALRRSPLRAGRILVSAVRRGSISGGRAFSLLLRGLAPISYAVLRDALTAQPSHPAPGRRRDEP</sequence>
<comment type="caution">
    <text evidence="3">The sequence shown here is derived from an EMBL/GenBank/DDBJ whole genome shotgun (WGS) entry which is preliminary data.</text>
</comment>
<evidence type="ECO:0000313" key="3">
    <source>
        <dbReference type="EMBL" id="PZQ50766.1"/>
    </source>
</evidence>
<dbReference type="Proteomes" id="UP000249185">
    <property type="component" value="Unassembled WGS sequence"/>
</dbReference>
<reference evidence="3 4" key="1">
    <citation type="submission" date="2017-08" db="EMBL/GenBank/DDBJ databases">
        <title>Infants hospitalized years apart are colonized by the same room-sourced microbial strains.</title>
        <authorList>
            <person name="Brooks B."/>
            <person name="Olm M.R."/>
            <person name="Firek B.A."/>
            <person name="Baker R."/>
            <person name="Thomas B.C."/>
            <person name="Morowitz M.J."/>
            <person name="Banfield J.F."/>
        </authorList>
    </citation>
    <scope>NUCLEOTIDE SEQUENCE [LARGE SCALE GENOMIC DNA]</scope>
    <source>
        <strain evidence="3">S2_005_002_R2_34</strain>
    </source>
</reference>
<organism evidence="3 4">
    <name type="scientific">Rhodovulum sulfidophilum</name>
    <name type="common">Rhodobacter sulfidophilus</name>
    <dbReference type="NCBI Taxonomy" id="35806"/>
    <lineage>
        <taxon>Bacteria</taxon>
        <taxon>Pseudomonadati</taxon>
        <taxon>Pseudomonadota</taxon>
        <taxon>Alphaproteobacteria</taxon>
        <taxon>Rhodobacterales</taxon>
        <taxon>Paracoccaceae</taxon>
        <taxon>Rhodovulum</taxon>
    </lineage>
</organism>
<protein>
    <submittedName>
        <fullName evidence="3">Glycosyl transferase</fullName>
    </submittedName>
</protein>
<dbReference type="InterPro" id="IPR029044">
    <property type="entry name" value="Nucleotide-diphossugar_trans"/>
</dbReference>
<dbReference type="PANTHER" id="PTHR43685">
    <property type="entry name" value="GLYCOSYLTRANSFERASE"/>
    <property type="match status" value="1"/>
</dbReference>
<gene>
    <name evidence="3" type="ORF">DI556_06515</name>
</gene>
<dbReference type="InterPro" id="IPR050834">
    <property type="entry name" value="Glycosyltransf_2"/>
</dbReference>
<dbReference type="AlphaFoldDB" id="A0A2W5NB95"/>
<evidence type="ECO:0000256" key="1">
    <source>
        <dbReference type="SAM" id="MobiDB-lite"/>
    </source>
</evidence>
<evidence type="ECO:0000259" key="2">
    <source>
        <dbReference type="Pfam" id="PF00535"/>
    </source>
</evidence>
<dbReference type="Gene3D" id="3.90.550.10">
    <property type="entry name" value="Spore Coat Polysaccharide Biosynthesis Protein SpsA, Chain A"/>
    <property type="match status" value="1"/>
</dbReference>
<feature type="domain" description="Glycosyltransferase 2-like" evidence="2">
    <location>
        <begin position="69"/>
        <end position="171"/>
    </location>
</feature>
<proteinExistence type="predicted"/>
<dbReference type="EMBL" id="QFPW01000003">
    <property type="protein sequence ID" value="PZQ50766.1"/>
    <property type="molecule type" value="Genomic_DNA"/>
</dbReference>
<dbReference type="SUPFAM" id="SSF53448">
    <property type="entry name" value="Nucleotide-diphospho-sugar transferases"/>
    <property type="match status" value="1"/>
</dbReference>
<name>A0A2W5NB95_RHOSU</name>
<feature type="compositionally biased region" description="Basic and acidic residues" evidence="1">
    <location>
        <begin position="29"/>
        <end position="43"/>
    </location>
</feature>
<keyword evidence="3" id="KW-0808">Transferase</keyword>
<dbReference type="CDD" id="cd00761">
    <property type="entry name" value="Glyco_tranf_GTA_type"/>
    <property type="match status" value="1"/>
</dbReference>